<sequence>MVVKVERGGSCVAGGRSVRGGWPPAGCREERSRCFPPGPSLPSPGTKREDKDHGKSRVSEWCKRGLGLR</sequence>
<organism evidence="2 3">
    <name type="scientific">Portunus trituberculatus</name>
    <name type="common">Swimming crab</name>
    <name type="synonym">Neptunus trituberculatus</name>
    <dbReference type="NCBI Taxonomy" id="210409"/>
    <lineage>
        <taxon>Eukaryota</taxon>
        <taxon>Metazoa</taxon>
        <taxon>Ecdysozoa</taxon>
        <taxon>Arthropoda</taxon>
        <taxon>Crustacea</taxon>
        <taxon>Multicrustacea</taxon>
        <taxon>Malacostraca</taxon>
        <taxon>Eumalacostraca</taxon>
        <taxon>Eucarida</taxon>
        <taxon>Decapoda</taxon>
        <taxon>Pleocyemata</taxon>
        <taxon>Brachyura</taxon>
        <taxon>Eubrachyura</taxon>
        <taxon>Portunoidea</taxon>
        <taxon>Portunidae</taxon>
        <taxon>Portuninae</taxon>
        <taxon>Portunus</taxon>
    </lineage>
</organism>
<reference evidence="2 3" key="1">
    <citation type="submission" date="2019-05" db="EMBL/GenBank/DDBJ databases">
        <title>Another draft genome of Portunus trituberculatus and its Hox gene families provides insights of decapod evolution.</title>
        <authorList>
            <person name="Jeong J.-H."/>
            <person name="Song I."/>
            <person name="Kim S."/>
            <person name="Choi T."/>
            <person name="Kim D."/>
            <person name="Ryu S."/>
            <person name="Kim W."/>
        </authorList>
    </citation>
    <scope>NUCLEOTIDE SEQUENCE [LARGE SCALE GENOMIC DNA]</scope>
    <source>
        <tissue evidence="2">Muscle</tissue>
    </source>
</reference>
<evidence type="ECO:0000256" key="1">
    <source>
        <dbReference type="SAM" id="MobiDB-lite"/>
    </source>
</evidence>
<dbReference type="Proteomes" id="UP000324222">
    <property type="component" value="Unassembled WGS sequence"/>
</dbReference>
<protein>
    <submittedName>
        <fullName evidence="2">Uncharacterized protein</fullName>
    </submittedName>
</protein>
<feature type="region of interest" description="Disordered" evidence="1">
    <location>
        <begin position="28"/>
        <end position="69"/>
    </location>
</feature>
<evidence type="ECO:0000313" key="2">
    <source>
        <dbReference type="EMBL" id="MPC51622.1"/>
    </source>
</evidence>
<keyword evidence="3" id="KW-1185">Reference proteome</keyword>
<accession>A0A5B7FYG7</accession>
<dbReference type="EMBL" id="VSRR010010301">
    <property type="protein sequence ID" value="MPC51622.1"/>
    <property type="molecule type" value="Genomic_DNA"/>
</dbReference>
<dbReference type="AlphaFoldDB" id="A0A5B7FYG7"/>
<feature type="compositionally biased region" description="Basic and acidic residues" evidence="1">
    <location>
        <begin position="46"/>
        <end position="63"/>
    </location>
</feature>
<proteinExistence type="predicted"/>
<gene>
    <name evidence="2" type="ORF">E2C01_045471</name>
</gene>
<name>A0A5B7FYG7_PORTR</name>
<evidence type="ECO:0000313" key="3">
    <source>
        <dbReference type="Proteomes" id="UP000324222"/>
    </source>
</evidence>
<comment type="caution">
    <text evidence="2">The sequence shown here is derived from an EMBL/GenBank/DDBJ whole genome shotgun (WGS) entry which is preliminary data.</text>
</comment>